<evidence type="ECO:0000256" key="6">
    <source>
        <dbReference type="HAMAP-Rule" id="MF_01899"/>
    </source>
</evidence>
<feature type="domain" description="HRDC" evidence="7">
    <location>
        <begin position="221"/>
        <end position="301"/>
    </location>
</feature>
<dbReference type="Pfam" id="PF01612">
    <property type="entry name" value="DNA_pol_A_exo1"/>
    <property type="match status" value="1"/>
</dbReference>
<name>A0A193LIA6_9GAMM</name>
<dbReference type="GO" id="GO:0003676">
    <property type="term" value="F:nucleic acid binding"/>
    <property type="evidence" value="ECO:0007669"/>
    <property type="project" value="InterPro"/>
</dbReference>
<dbReference type="KEGG" id="woc:BA177_14415"/>
<dbReference type="CDD" id="cd06142">
    <property type="entry name" value="RNaseD_exo"/>
    <property type="match status" value="1"/>
</dbReference>
<dbReference type="HAMAP" id="MF_01899">
    <property type="entry name" value="RNase_D"/>
    <property type="match status" value="1"/>
</dbReference>
<dbReference type="InterPro" id="IPR006292">
    <property type="entry name" value="RNase_D"/>
</dbReference>
<dbReference type="GO" id="GO:0008408">
    <property type="term" value="F:3'-5' exonuclease activity"/>
    <property type="evidence" value="ECO:0007669"/>
    <property type="project" value="InterPro"/>
</dbReference>
<evidence type="ECO:0000256" key="4">
    <source>
        <dbReference type="ARBA" id="ARBA00022801"/>
    </source>
</evidence>
<evidence type="ECO:0000256" key="2">
    <source>
        <dbReference type="ARBA" id="ARBA00022694"/>
    </source>
</evidence>
<keyword evidence="9" id="KW-1185">Reference proteome</keyword>
<dbReference type="PANTHER" id="PTHR47649:SF1">
    <property type="entry name" value="RIBONUCLEASE D"/>
    <property type="match status" value="1"/>
</dbReference>
<dbReference type="EMBL" id="CP016268">
    <property type="protein sequence ID" value="ANO52226.1"/>
    <property type="molecule type" value="Genomic_DNA"/>
</dbReference>
<dbReference type="GO" id="GO:0042780">
    <property type="term" value="P:tRNA 3'-end processing"/>
    <property type="evidence" value="ECO:0007669"/>
    <property type="project" value="UniProtKB-UniRule"/>
</dbReference>
<dbReference type="PANTHER" id="PTHR47649">
    <property type="entry name" value="RIBONUCLEASE D"/>
    <property type="match status" value="1"/>
</dbReference>
<comment type="function">
    <text evidence="6">Exonuclease involved in the 3' processing of various precursor tRNAs. Initiates hydrolysis at the 3'-terminus of an RNA molecule and releases 5'-mononucleotides.</text>
</comment>
<keyword evidence="5 6" id="KW-0269">Exonuclease</keyword>
<keyword evidence="3 6" id="KW-0540">Nuclease</keyword>
<keyword evidence="2 6" id="KW-0819">tRNA processing</keyword>
<dbReference type="Pfam" id="PF00570">
    <property type="entry name" value="HRDC"/>
    <property type="match status" value="1"/>
</dbReference>
<dbReference type="Proteomes" id="UP000092695">
    <property type="component" value="Chromosome"/>
</dbReference>
<comment type="cofactor">
    <cofactor evidence="6">
        <name>a divalent metal cation</name>
        <dbReference type="ChEBI" id="CHEBI:60240"/>
    </cofactor>
</comment>
<dbReference type="EC" id="3.1.13.5" evidence="6"/>
<sequence length="372" mass="42040">MLVCGIEIILLRTMADYQYIELSMPEPACNALHGAGMIGVDTEFMREKTYYSQLCLVQFAVDRHYWCADPLSADNLQTFWDAILQPAWVLHSGRQDLEVVQQSAGRLPGELFDTQVAAALLGYPPQMGYANLVKELFDVELAKSETRADWSRRPLSEAELSYAAEDVIYLLPAYEKLCEKLDAAGRLEWAKEDSADLLNPALYQIDLDSAIDRVKGARNMRGHARRTAVLLARWREQRAVKSNKPRQWILRDAVLLDIAGRQPGSIEALNSIDNISPGMVRRNGDELLAMINECRDGDDDYQPPSRPDEEQKALLKKLQKAVVSRAREIDIPAEVLAPRRELTAALSGDRELRVFRGWRQDLIGTDLSRMLD</sequence>
<dbReference type="OrthoDB" id="9800549at2"/>
<reference evidence="8 9" key="1">
    <citation type="submission" date="2016-06" db="EMBL/GenBank/DDBJ databases">
        <title>Complete genome sequence of a deep-branching marine Gamma Proteobacterium Woeseia oceani type strain XK5.</title>
        <authorList>
            <person name="Mu D."/>
            <person name="Du Z."/>
        </authorList>
    </citation>
    <scope>NUCLEOTIDE SEQUENCE [LARGE SCALE GENOMIC DNA]</scope>
    <source>
        <strain evidence="8 9">XK5</strain>
    </source>
</reference>
<dbReference type="Gene3D" id="3.30.420.10">
    <property type="entry name" value="Ribonuclease H-like superfamily/Ribonuclease H"/>
    <property type="match status" value="1"/>
</dbReference>
<dbReference type="PROSITE" id="PS50967">
    <property type="entry name" value="HRDC"/>
    <property type="match status" value="1"/>
</dbReference>
<keyword evidence="4 6" id="KW-0378">Hydrolase</keyword>
<evidence type="ECO:0000313" key="8">
    <source>
        <dbReference type="EMBL" id="ANO52226.1"/>
    </source>
</evidence>
<dbReference type="STRING" id="1548547.BA177_14415"/>
<proteinExistence type="inferred from homology"/>
<protein>
    <recommendedName>
        <fullName evidence="6">Ribonuclease D</fullName>
        <shortName evidence="6">RNase D</shortName>
        <ecNumber evidence="6">3.1.13.5</ecNumber>
    </recommendedName>
</protein>
<dbReference type="RefSeq" id="WP_068617342.1">
    <property type="nucleotide sequence ID" value="NZ_CP016268.1"/>
</dbReference>
<dbReference type="SMART" id="SM00341">
    <property type="entry name" value="HRDC"/>
    <property type="match status" value="1"/>
</dbReference>
<comment type="subcellular location">
    <subcellularLocation>
        <location evidence="6">Cytoplasm</location>
    </subcellularLocation>
</comment>
<dbReference type="GO" id="GO:0033890">
    <property type="term" value="F:ribonuclease D activity"/>
    <property type="evidence" value="ECO:0007669"/>
    <property type="project" value="UniProtKB-UniRule"/>
</dbReference>
<gene>
    <name evidence="6" type="primary">rnd</name>
    <name evidence="8" type="ORF">BA177_14415</name>
</gene>
<dbReference type="InterPro" id="IPR036397">
    <property type="entry name" value="RNaseH_sf"/>
</dbReference>
<dbReference type="SUPFAM" id="SSF47819">
    <property type="entry name" value="HRDC-like"/>
    <property type="match status" value="2"/>
</dbReference>
<dbReference type="InterPro" id="IPR010997">
    <property type="entry name" value="HRDC-like_sf"/>
</dbReference>
<evidence type="ECO:0000259" key="7">
    <source>
        <dbReference type="PROSITE" id="PS50967"/>
    </source>
</evidence>
<dbReference type="InterPro" id="IPR002562">
    <property type="entry name" value="3'-5'_exonuclease_dom"/>
</dbReference>
<evidence type="ECO:0000313" key="9">
    <source>
        <dbReference type="Proteomes" id="UP000092695"/>
    </source>
</evidence>
<dbReference type="InterPro" id="IPR051086">
    <property type="entry name" value="RNase_D-like"/>
</dbReference>
<dbReference type="SUPFAM" id="SSF53098">
    <property type="entry name" value="Ribonuclease H-like"/>
    <property type="match status" value="1"/>
</dbReference>
<dbReference type="InterPro" id="IPR002121">
    <property type="entry name" value="HRDC_dom"/>
</dbReference>
<evidence type="ECO:0000256" key="1">
    <source>
        <dbReference type="ARBA" id="ARBA00022490"/>
    </source>
</evidence>
<dbReference type="GO" id="GO:0000166">
    <property type="term" value="F:nucleotide binding"/>
    <property type="evidence" value="ECO:0007669"/>
    <property type="project" value="InterPro"/>
</dbReference>
<evidence type="ECO:0000256" key="3">
    <source>
        <dbReference type="ARBA" id="ARBA00022722"/>
    </source>
</evidence>
<dbReference type="SMART" id="SM00474">
    <property type="entry name" value="35EXOc"/>
    <property type="match status" value="1"/>
</dbReference>
<evidence type="ECO:0000256" key="5">
    <source>
        <dbReference type="ARBA" id="ARBA00022839"/>
    </source>
</evidence>
<dbReference type="Gene3D" id="1.10.150.80">
    <property type="entry name" value="HRDC domain"/>
    <property type="match status" value="2"/>
</dbReference>
<accession>A0A193LIA6</accession>
<dbReference type="NCBIfam" id="TIGR01388">
    <property type="entry name" value="rnd"/>
    <property type="match status" value="1"/>
</dbReference>
<comment type="similarity">
    <text evidence="6">Belongs to the RNase D family.</text>
</comment>
<dbReference type="AlphaFoldDB" id="A0A193LIA6"/>
<dbReference type="InterPro" id="IPR044876">
    <property type="entry name" value="HRDC_dom_sf"/>
</dbReference>
<dbReference type="GO" id="GO:0005737">
    <property type="term" value="C:cytoplasm"/>
    <property type="evidence" value="ECO:0007669"/>
    <property type="project" value="UniProtKB-SubCell"/>
</dbReference>
<comment type="catalytic activity">
    <reaction evidence="6">
        <text>Exonucleolytic cleavage that removes extra residues from the 3'-terminus of tRNA to produce 5'-mononucleotides.</text>
        <dbReference type="EC" id="3.1.13.5"/>
    </reaction>
</comment>
<dbReference type="InterPro" id="IPR012337">
    <property type="entry name" value="RNaseH-like_sf"/>
</dbReference>
<keyword evidence="1 6" id="KW-0963">Cytoplasm</keyword>
<organism evidence="8 9">
    <name type="scientific">Woeseia oceani</name>
    <dbReference type="NCBI Taxonomy" id="1548547"/>
    <lineage>
        <taxon>Bacteria</taxon>
        <taxon>Pseudomonadati</taxon>
        <taxon>Pseudomonadota</taxon>
        <taxon>Gammaproteobacteria</taxon>
        <taxon>Woeseiales</taxon>
        <taxon>Woeseiaceae</taxon>
        <taxon>Woeseia</taxon>
    </lineage>
</organism>